<feature type="region of interest" description="Disordered" evidence="1">
    <location>
        <begin position="1"/>
        <end position="36"/>
    </location>
</feature>
<organism evidence="2">
    <name type="scientific">Brassica cretica</name>
    <name type="common">Mustard</name>
    <dbReference type="NCBI Taxonomy" id="69181"/>
    <lineage>
        <taxon>Eukaryota</taxon>
        <taxon>Viridiplantae</taxon>
        <taxon>Streptophyta</taxon>
        <taxon>Embryophyta</taxon>
        <taxon>Tracheophyta</taxon>
        <taxon>Spermatophyta</taxon>
        <taxon>Magnoliopsida</taxon>
        <taxon>eudicotyledons</taxon>
        <taxon>Gunneridae</taxon>
        <taxon>Pentapetalae</taxon>
        <taxon>rosids</taxon>
        <taxon>malvids</taxon>
        <taxon>Brassicales</taxon>
        <taxon>Brassicaceae</taxon>
        <taxon>Brassiceae</taxon>
        <taxon>Brassica</taxon>
    </lineage>
</organism>
<proteinExistence type="predicted"/>
<accession>A0A8S9KK26</accession>
<dbReference type="AlphaFoldDB" id="A0A8S9KK26"/>
<sequence>MALPPPLPDPPDPPNPLSLSDSHYPPLSSSAEKKTIVPPARKTINSTLDLSNFPSNVASSTANIVVGQLVISTLEQGSEFSPVSILPNPNTSDVILVQNGCPLLASTTSDMVLDSALITTSSMESAIANTTEMGLFGVSQPGGSGTNQLNDIVMEKVTGAPMPSTGVTNVSTAGPNETPENPTGGNTLPSLPQQLKGLNQQQPEETDDFTLNMVSLTTSHVKVEVNLLELLPDVVEFERENGEVVEVSVEYPWKPRHALIASAPVSLSVQNKFDLLASELDQVDTASVAKNIDMGNCTIVPVNDRIEILSPQADFRKPLILCSSKENTEALPPVLGAFGTASTPVMKVSRPLKRCRSSPSLSPSQTRLDFEMASKQKIDRDVSLDELASFLIHKETKKSSL</sequence>
<evidence type="ECO:0000313" key="2">
    <source>
        <dbReference type="EMBL" id="KAF2594629.1"/>
    </source>
</evidence>
<feature type="compositionally biased region" description="Pro residues" evidence="1">
    <location>
        <begin position="1"/>
        <end position="16"/>
    </location>
</feature>
<dbReference type="EMBL" id="QGKY02000164">
    <property type="protein sequence ID" value="KAF2594629.1"/>
    <property type="molecule type" value="Genomic_DNA"/>
</dbReference>
<comment type="caution">
    <text evidence="2">The sequence shown here is derived from an EMBL/GenBank/DDBJ whole genome shotgun (WGS) entry which is preliminary data.</text>
</comment>
<feature type="region of interest" description="Disordered" evidence="1">
    <location>
        <begin position="169"/>
        <end position="188"/>
    </location>
</feature>
<reference evidence="2" key="1">
    <citation type="submission" date="2019-12" db="EMBL/GenBank/DDBJ databases">
        <title>Genome sequencing and annotation of Brassica cretica.</title>
        <authorList>
            <person name="Studholme D.J."/>
            <person name="Sarris P.F."/>
        </authorList>
    </citation>
    <scope>NUCLEOTIDE SEQUENCE</scope>
    <source>
        <strain evidence="2">PFS-102/07</strain>
        <tissue evidence="2">Leaf</tissue>
    </source>
</reference>
<name>A0A8S9KK26_BRACR</name>
<evidence type="ECO:0000256" key="1">
    <source>
        <dbReference type="SAM" id="MobiDB-lite"/>
    </source>
</evidence>
<gene>
    <name evidence="2" type="ORF">F2Q70_00045099</name>
</gene>
<protein>
    <submittedName>
        <fullName evidence="2">Uncharacterized protein</fullName>
    </submittedName>
</protein>